<comment type="caution">
    <text evidence="5">The sequence shown here is derived from an EMBL/GenBank/DDBJ whole genome shotgun (WGS) entry which is preliminary data.</text>
</comment>
<protein>
    <submittedName>
        <fullName evidence="5">3'-5' exonuclease</fullName>
    </submittedName>
</protein>
<dbReference type="InterPro" id="IPR012337">
    <property type="entry name" value="RNaseH-like_sf"/>
</dbReference>
<dbReference type="PANTHER" id="PTHR30231">
    <property type="entry name" value="DNA POLYMERASE III SUBUNIT EPSILON"/>
    <property type="match status" value="1"/>
</dbReference>
<feature type="domain" description="Exonuclease" evidence="4">
    <location>
        <begin position="52"/>
        <end position="233"/>
    </location>
</feature>
<dbReference type="NCBIfam" id="NF006602">
    <property type="entry name" value="PRK09146.1"/>
    <property type="match status" value="1"/>
</dbReference>
<evidence type="ECO:0000313" key="5">
    <source>
        <dbReference type="EMBL" id="GGX59734.1"/>
    </source>
</evidence>
<gene>
    <name evidence="5" type="ORF">GCM10007392_29640</name>
</gene>
<organism evidence="5 6">
    <name type="scientific">Saccharospirillum salsuginis</name>
    <dbReference type="NCBI Taxonomy" id="418750"/>
    <lineage>
        <taxon>Bacteria</taxon>
        <taxon>Pseudomonadati</taxon>
        <taxon>Pseudomonadota</taxon>
        <taxon>Gammaproteobacteria</taxon>
        <taxon>Oceanospirillales</taxon>
        <taxon>Saccharospirillaceae</taxon>
        <taxon>Saccharospirillum</taxon>
    </lineage>
</organism>
<dbReference type="PANTHER" id="PTHR30231:SF4">
    <property type="entry name" value="PROTEIN NEN2"/>
    <property type="match status" value="1"/>
</dbReference>
<dbReference type="EMBL" id="BMXR01000007">
    <property type="protein sequence ID" value="GGX59734.1"/>
    <property type="molecule type" value="Genomic_DNA"/>
</dbReference>
<dbReference type="Pfam" id="PF00929">
    <property type="entry name" value="RNase_T"/>
    <property type="match status" value="1"/>
</dbReference>
<reference evidence="5" key="2">
    <citation type="submission" date="2020-09" db="EMBL/GenBank/DDBJ databases">
        <authorList>
            <person name="Sun Q."/>
            <person name="Kim S."/>
        </authorList>
    </citation>
    <scope>NUCLEOTIDE SEQUENCE</scope>
    <source>
        <strain evidence="5">KCTC 22169</strain>
    </source>
</reference>
<dbReference type="GO" id="GO:0006259">
    <property type="term" value="P:DNA metabolic process"/>
    <property type="evidence" value="ECO:0007669"/>
    <property type="project" value="UniProtKB-ARBA"/>
</dbReference>
<dbReference type="InterPro" id="IPR013520">
    <property type="entry name" value="Ribonucl_H"/>
</dbReference>
<dbReference type="CDD" id="cd06127">
    <property type="entry name" value="DEDDh"/>
    <property type="match status" value="1"/>
</dbReference>
<evidence type="ECO:0000256" key="2">
    <source>
        <dbReference type="ARBA" id="ARBA00022801"/>
    </source>
</evidence>
<evidence type="ECO:0000313" key="6">
    <source>
        <dbReference type="Proteomes" id="UP000626148"/>
    </source>
</evidence>
<keyword evidence="1" id="KW-0540">Nuclease</keyword>
<proteinExistence type="predicted"/>
<evidence type="ECO:0000256" key="3">
    <source>
        <dbReference type="ARBA" id="ARBA00022839"/>
    </source>
</evidence>
<sequence>MFYLNREPHPADCVPDWSERFQELAAQARDERLRRFYQAGSVTPDTPLSDVPFVALDFETTGLNPNRHSIVSIGLVPFDLNRIRVRGSKHWIVKPRLPLHQRSITFHRITHSDIRSAPDLDEVLDDLLQSLAGRIVVVHHRSIERQFLDVAVRVRLRESIEFPVVDTMELEARLHRKRRRGALAKLFGRDPVSIRLADSRERYGLPYYPPHHALTDAQASAELLIAQIADRFSPGTPIREIWA</sequence>
<keyword evidence="2" id="KW-0378">Hydrolase</keyword>
<reference evidence="5" key="1">
    <citation type="journal article" date="2014" name="Int. J. Syst. Evol. Microbiol.">
        <title>Complete genome sequence of Corynebacterium casei LMG S-19264T (=DSM 44701T), isolated from a smear-ripened cheese.</title>
        <authorList>
            <consortium name="US DOE Joint Genome Institute (JGI-PGF)"/>
            <person name="Walter F."/>
            <person name="Albersmeier A."/>
            <person name="Kalinowski J."/>
            <person name="Ruckert C."/>
        </authorList>
    </citation>
    <scope>NUCLEOTIDE SEQUENCE</scope>
    <source>
        <strain evidence="5">KCTC 22169</strain>
    </source>
</reference>
<dbReference type="Proteomes" id="UP000626148">
    <property type="component" value="Unassembled WGS sequence"/>
</dbReference>
<dbReference type="Gene3D" id="3.30.420.10">
    <property type="entry name" value="Ribonuclease H-like superfamily/Ribonuclease H"/>
    <property type="match status" value="1"/>
</dbReference>
<evidence type="ECO:0000259" key="4">
    <source>
        <dbReference type="SMART" id="SM00479"/>
    </source>
</evidence>
<dbReference type="GO" id="GO:0008408">
    <property type="term" value="F:3'-5' exonuclease activity"/>
    <property type="evidence" value="ECO:0007669"/>
    <property type="project" value="TreeGrafter"/>
</dbReference>
<dbReference type="GO" id="GO:0003676">
    <property type="term" value="F:nucleic acid binding"/>
    <property type="evidence" value="ECO:0007669"/>
    <property type="project" value="InterPro"/>
</dbReference>
<dbReference type="RefSeq" id="WP_189610040.1">
    <property type="nucleotide sequence ID" value="NZ_BMXR01000007.1"/>
</dbReference>
<name>A0A918KDW4_9GAMM</name>
<keyword evidence="3 5" id="KW-0269">Exonuclease</keyword>
<dbReference type="InterPro" id="IPR036397">
    <property type="entry name" value="RNaseH_sf"/>
</dbReference>
<accession>A0A918KDW4</accession>
<evidence type="ECO:0000256" key="1">
    <source>
        <dbReference type="ARBA" id="ARBA00022722"/>
    </source>
</evidence>
<dbReference type="AlphaFoldDB" id="A0A918KDW4"/>
<dbReference type="SMART" id="SM00479">
    <property type="entry name" value="EXOIII"/>
    <property type="match status" value="1"/>
</dbReference>
<dbReference type="SUPFAM" id="SSF53098">
    <property type="entry name" value="Ribonuclease H-like"/>
    <property type="match status" value="1"/>
</dbReference>
<keyword evidence="6" id="KW-1185">Reference proteome</keyword>
<dbReference type="GO" id="GO:0005829">
    <property type="term" value="C:cytosol"/>
    <property type="evidence" value="ECO:0007669"/>
    <property type="project" value="TreeGrafter"/>
</dbReference>